<dbReference type="EC" id="5.4.99.-" evidence="5"/>
<dbReference type="SMART" id="SM00363">
    <property type="entry name" value="S4"/>
    <property type="match status" value="1"/>
</dbReference>
<dbReference type="STRING" id="937334.SAMN05444406_103109"/>
<dbReference type="InterPro" id="IPR002942">
    <property type="entry name" value="S4_RNA-bd"/>
</dbReference>
<dbReference type="RefSeq" id="WP_092281933.1">
    <property type="nucleotide sequence ID" value="NZ_FOXR01000003.1"/>
</dbReference>
<dbReference type="GO" id="GO:0000455">
    <property type="term" value="P:enzyme-directed rRNA pseudouridine synthesis"/>
    <property type="evidence" value="ECO:0007669"/>
    <property type="project" value="UniProtKB-ARBA"/>
</dbReference>
<dbReference type="InterPro" id="IPR000748">
    <property type="entry name" value="PsdUridine_synth_RsuA/RluB/E/F"/>
</dbReference>
<dbReference type="Gene3D" id="3.10.290.10">
    <property type="entry name" value="RNA-binding S4 domain"/>
    <property type="match status" value="1"/>
</dbReference>
<evidence type="ECO:0000259" key="6">
    <source>
        <dbReference type="SMART" id="SM00363"/>
    </source>
</evidence>
<evidence type="ECO:0000256" key="3">
    <source>
        <dbReference type="ARBA" id="ARBA00023235"/>
    </source>
</evidence>
<dbReference type="PROSITE" id="PS50889">
    <property type="entry name" value="S4"/>
    <property type="match status" value="1"/>
</dbReference>
<sequence length="242" mass="27310">MAKIRLDKLLAHSGIGTRKQVKKFIRKGLVTVNGKAVRDAGTIVDTKHDEIFIGNEKVKYRDLIYIMMNKPKGVITSTYDPAERTVIDLLPPELTAVDPFPVGRLDKDTEGLLLITNDGELAHQLLSPKKNVVKKYYAQIQGIVDENDVKAFKEGIILEDGYKTLPAGLEILRAADVSEVYVYLKEGKYHQIKRMFKALGKKVLYLKRLAMGSLVLDERLKPGEWRELTEEEVSSLKTSISR</sequence>
<protein>
    <recommendedName>
        <fullName evidence="5">Pseudouridine synthase</fullName>
        <ecNumber evidence="5">5.4.99.-</ecNumber>
    </recommendedName>
</protein>
<feature type="domain" description="RNA-binding S4" evidence="6">
    <location>
        <begin position="4"/>
        <end position="64"/>
    </location>
</feature>
<dbReference type="Pfam" id="PF01479">
    <property type="entry name" value="S4"/>
    <property type="match status" value="1"/>
</dbReference>
<dbReference type="InterPro" id="IPR006145">
    <property type="entry name" value="PsdUridine_synth_RsuA/RluA"/>
</dbReference>
<dbReference type="GO" id="GO:0005829">
    <property type="term" value="C:cytosol"/>
    <property type="evidence" value="ECO:0007669"/>
    <property type="project" value="UniProtKB-ARBA"/>
</dbReference>
<evidence type="ECO:0000256" key="5">
    <source>
        <dbReference type="RuleBase" id="RU003887"/>
    </source>
</evidence>
<dbReference type="InterPro" id="IPR020094">
    <property type="entry name" value="TruA/RsuA/RluB/E/F_N"/>
</dbReference>
<dbReference type="OrthoDB" id="9807213at2"/>
<dbReference type="FunFam" id="3.30.70.1560:FF:000001">
    <property type="entry name" value="Pseudouridine synthase"/>
    <property type="match status" value="1"/>
</dbReference>
<dbReference type="InterPro" id="IPR036986">
    <property type="entry name" value="S4_RNA-bd_sf"/>
</dbReference>
<dbReference type="SUPFAM" id="SSF55174">
    <property type="entry name" value="Alpha-L RNA-binding motif"/>
    <property type="match status" value="1"/>
</dbReference>
<proteinExistence type="inferred from homology"/>
<dbReference type="GO" id="GO:0120159">
    <property type="term" value="F:rRNA pseudouridine synthase activity"/>
    <property type="evidence" value="ECO:0007669"/>
    <property type="project" value="UniProtKB-ARBA"/>
</dbReference>
<dbReference type="InterPro" id="IPR020103">
    <property type="entry name" value="PsdUridine_synth_cat_dom_sf"/>
</dbReference>
<dbReference type="Gene3D" id="3.30.70.580">
    <property type="entry name" value="Pseudouridine synthase I, catalytic domain, N-terminal subdomain"/>
    <property type="match status" value="1"/>
</dbReference>
<gene>
    <name evidence="7" type="ORF">SAMN05444406_103109</name>
</gene>
<organism evidence="7 8">
    <name type="scientific">Caldicoprobacter faecalis</name>
    <dbReference type="NCBI Taxonomy" id="937334"/>
    <lineage>
        <taxon>Bacteria</taxon>
        <taxon>Bacillati</taxon>
        <taxon>Bacillota</taxon>
        <taxon>Clostridia</taxon>
        <taxon>Caldicoprobacterales</taxon>
        <taxon>Caldicoprobacteraceae</taxon>
        <taxon>Caldicoprobacter</taxon>
    </lineage>
</organism>
<dbReference type="Pfam" id="PF00849">
    <property type="entry name" value="PseudoU_synth_2"/>
    <property type="match status" value="1"/>
</dbReference>
<reference evidence="7 8" key="1">
    <citation type="submission" date="2016-10" db="EMBL/GenBank/DDBJ databases">
        <authorList>
            <person name="de Groot N.N."/>
        </authorList>
    </citation>
    <scope>NUCLEOTIDE SEQUENCE [LARGE SCALE GENOMIC DNA]</scope>
    <source>
        <strain evidence="7 8">DSM 20678</strain>
    </source>
</reference>
<dbReference type="PANTHER" id="PTHR47683:SF4">
    <property type="entry name" value="PSEUDOURIDINE SYNTHASE"/>
    <property type="match status" value="1"/>
</dbReference>
<dbReference type="Proteomes" id="UP000198577">
    <property type="component" value="Unassembled WGS sequence"/>
</dbReference>
<name>A0A1I5SYM6_9FIRM</name>
<evidence type="ECO:0000313" key="7">
    <source>
        <dbReference type="EMBL" id="SFP75863.1"/>
    </source>
</evidence>
<evidence type="ECO:0000313" key="8">
    <source>
        <dbReference type="Proteomes" id="UP000198577"/>
    </source>
</evidence>
<dbReference type="InterPro" id="IPR042092">
    <property type="entry name" value="PsdUridine_s_RsuA/RluB/E/F_cat"/>
</dbReference>
<keyword evidence="8" id="KW-1185">Reference proteome</keyword>
<dbReference type="GO" id="GO:0003723">
    <property type="term" value="F:RNA binding"/>
    <property type="evidence" value="ECO:0007669"/>
    <property type="project" value="UniProtKB-KW"/>
</dbReference>
<dbReference type="NCBIfam" id="TIGR00093">
    <property type="entry name" value="pseudouridine synthase"/>
    <property type="match status" value="1"/>
</dbReference>
<dbReference type="EMBL" id="FOXR01000003">
    <property type="protein sequence ID" value="SFP75863.1"/>
    <property type="molecule type" value="Genomic_DNA"/>
</dbReference>
<dbReference type="CDD" id="cd00165">
    <property type="entry name" value="S4"/>
    <property type="match status" value="1"/>
</dbReference>
<dbReference type="PANTHER" id="PTHR47683">
    <property type="entry name" value="PSEUDOURIDINE SYNTHASE FAMILY PROTEIN-RELATED"/>
    <property type="match status" value="1"/>
</dbReference>
<comment type="similarity">
    <text evidence="1 5">Belongs to the pseudouridine synthase RsuA family.</text>
</comment>
<dbReference type="SUPFAM" id="SSF55120">
    <property type="entry name" value="Pseudouridine synthase"/>
    <property type="match status" value="1"/>
</dbReference>
<keyword evidence="3 5" id="KW-0413">Isomerase</keyword>
<dbReference type="CDD" id="cd02553">
    <property type="entry name" value="PseudoU_synth_RsuA"/>
    <property type="match status" value="1"/>
</dbReference>
<keyword evidence="2 4" id="KW-0694">RNA-binding</keyword>
<dbReference type="InterPro" id="IPR050343">
    <property type="entry name" value="RsuA_PseudoU_synthase"/>
</dbReference>
<evidence type="ECO:0000256" key="4">
    <source>
        <dbReference type="PROSITE-ProRule" id="PRU00182"/>
    </source>
</evidence>
<accession>A0A1I5SYM6</accession>
<evidence type="ECO:0000256" key="2">
    <source>
        <dbReference type="ARBA" id="ARBA00022884"/>
    </source>
</evidence>
<dbReference type="AlphaFoldDB" id="A0A1I5SYM6"/>
<dbReference type="InterPro" id="IPR018496">
    <property type="entry name" value="PsdUridine_synth_RsuA/RluB_CS"/>
</dbReference>
<evidence type="ECO:0000256" key="1">
    <source>
        <dbReference type="ARBA" id="ARBA00008348"/>
    </source>
</evidence>
<dbReference type="Gene3D" id="3.30.70.1560">
    <property type="entry name" value="Alpha-L RNA-binding motif"/>
    <property type="match status" value="1"/>
</dbReference>
<dbReference type="PROSITE" id="PS01149">
    <property type="entry name" value="PSI_RSU"/>
    <property type="match status" value="1"/>
</dbReference>